<evidence type="ECO:0000256" key="5">
    <source>
        <dbReference type="SAM" id="Coils"/>
    </source>
</evidence>
<evidence type="ECO:0000256" key="2">
    <source>
        <dbReference type="ARBA" id="ARBA00022553"/>
    </source>
</evidence>
<feature type="domain" description="C2 NT-type" evidence="8">
    <location>
        <begin position="8"/>
        <end position="159"/>
    </location>
</feature>
<evidence type="ECO:0000256" key="1">
    <source>
        <dbReference type="ARBA" id="ARBA00004177"/>
    </source>
</evidence>
<dbReference type="InterPro" id="IPR001715">
    <property type="entry name" value="CH_dom"/>
</dbReference>
<evidence type="ECO:0000259" key="7">
    <source>
        <dbReference type="PROSITE" id="PS50021"/>
    </source>
</evidence>
<dbReference type="Pfam" id="PF10358">
    <property type="entry name" value="NT-C2"/>
    <property type="match status" value="1"/>
</dbReference>
<dbReference type="PROSITE" id="PS50021">
    <property type="entry name" value="CH"/>
    <property type="match status" value="1"/>
</dbReference>
<dbReference type="InterPro" id="IPR022735">
    <property type="entry name" value="bMERB_dom"/>
</dbReference>
<dbReference type="Pfam" id="PF00307">
    <property type="entry name" value="CH"/>
    <property type="match status" value="1"/>
</dbReference>
<dbReference type="InterPro" id="IPR050540">
    <property type="entry name" value="F-actin_Monoox_Mical"/>
</dbReference>
<feature type="compositionally biased region" description="Basic and acidic residues" evidence="6">
    <location>
        <begin position="565"/>
        <end position="586"/>
    </location>
</feature>
<proteinExistence type="evidence at transcript level"/>
<dbReference type="PANTHER" id="PTHR23167:SF46">
    <property type="entry name" value="EPS15 HOMOLOGY DOMAIN CONTAINING PROTEIN-BINDING PROTEIN 1, ISOFORM F"/>
    <property type="match status" value="1"/>
</dbReference>
<accession>A0A131Y936</accession>
<dbReference type="InterPro" id="IPR019448">
    <property type="entry name" value="NT-C2"/>
</dbReference>
<dbReference type="GO" id="GO:0005768">
    <property type="term" value="C:endosome"/>
    <property type="evidence" value="ECO:0007669"/>
    <property type="project" value="UniProtKB-SubCell"/>
</dbReference>
<name>A0A131Y936_IXORI</name>
<dbReference type="InterPro" id="IPR036872">
    <property type="entry name" value="CH_dom_sf"/>
</dbReference>
<feature type="compositionally biased region" description="Low complexity" evidence="6">
    <location>
        <begin position="591"/>
        <end position="604"/>
    </location>
</feature>
<feature type="domain" description="BMERB" evidence="9">
    <location>
        <begin position="663"/>
        <end position="813"/>
    </location>
</feature>
<keyword evidence="3" id="KW-0967">Endosome</keyword>
<dbReference type="SMART" id="SM00033">
    <property type="entry name" value="CH"/>
    <property type="match status" value="1"/>
</dbReference>
<feature type="compositionally biased region" description="Basic and acidic residues" evidence="6">
    <location>
        <begin position="537"/>
        <end position="551"/>
    </location>
</feature>
<feature type="region of interest" description="Disordered" evidence="6">
    <location>
        <begin position="215"/>
        <end position="275"/>
    </location>
</feature>
<dbReference type="PROSITE" id="PS51848">
    <property type="entry name" value="BMERB"/>
    <property type="match status" value="1"/>
</dbReference>
<evidence type="ECO:0000256" key="4">
    <source>
        <dbReference type="ARBA" id="ARBA00023054"/>
    </source>
</evidence>
<dbReference type="AlphaFoldDB" id="A0A131Y936"/>
<evidence type="ECO:0000256" key="3">
    <source>
        <dbReference type="ARBA" id="ARBA00022753"/>
    </source>
</evidence>
<dbReference type="CDD" id="cd21198">
    <property type="entry name" value="CH_EHBP"/>
    <property type="match status" value="1"/>
</dbReference>
<keyword evidence="2" id="KW-0597">Phosphoprotein</keyword>
<feature type="compositionally biased region" description="Acidic residues" evidence="6">
    <location>
        <begin position="243"/>
        <end position="257"/>
    </location>
</feature>
<comment type="subcellular location">
    <subcellularLocation>
        <location evidence="1">Endosome</location>
    </subcellularLocation>
</comment>
<organism evidence="10">
    <name type="scientific">Ixodes ricinus</name>
    <name type="common">Common tick</name>
    <name type="synonym">Acarus ricinus</name>
    <dbReference type="NCBI Taxonomy" id="34613"/>
    <lineage>
        <taxon>Eukaryota</taxon>
        <taxon>Metazoa</taxon>
        <taxon>Ecdysozoa</taxon>
        <taxon>Arthropoda</taxon>
        <taxon>Chelicerata</taxon>
        <taxon>Arachnida</taxon>
        <taxon>Acari</taxon>
        <taxon>Parasitiformes</taxon>
        <taxon>Ixodida</taxon>
        <taxon>Ixodoidea</taxon>
        <taxon>Ixodidae</taxon>
        <taxon>Ixodinae</taxon>
        <taxon>Ixodes</taxon>
    </lineage>
</organism>
<dbReference type="Gene3D" id="1.10.418.10">
    <property type="entry name" value="Calponin-like domain"/>
    <property type="match status" value="1"/>
</dbReference>
<dbReference type="SUPFAM" id="SSF47576">
    <property type="entry name" value="Calponin-homology domain, CH-domain"/>
    <property type="match status" value="1"/>
</dbReference>
<dbReference type="FunFam" id="1.10.418.10:FF:000023">
    <property type="entry name" value="EH domain-binding protein 1 isoform X1"/>
    <property type="match status" value="1"/>
</dbReference>
<reference evidence="10" key="1">
    <citation type="submission" date="2016-02" db="EMBL/GenBank/DDBJ databases">
        <title>RNAseq analyses of the midgut from blood- or serum-fed Ixodes ricinus ticks.</title>
        <authorList>
            <person name="Perner J."/>
            <person name="Provaznik J."/>
            <person name="Schrenkova J."/>
            <person name="Urbanova V."/>
            <person name="Ribeiro J.M."/>
            <person name="Kopacek P."/>
        </authorList>
    </citation>
    <scope>NUCLEOTIDE SEQUENCE</scope>
    <source>
        <tissue evidence="10">Gut</tissue>
    </source>
</reference>
<feature type="domain" description="Calponin-homology (CH)" evidence="7">
    <location>
        <begin position="270"/>
        <end position="375"/>
    </location>
</feature>
<dbReference type="PROSITE" id="PS51840">
    <property type="entry name" value="C2_NT"/>
    <property type="match status" value="1"/>
</dbReference>
<evidence type="ECO:0000313" key="10">
    <source>
        <dbReference type="EMBL" id="JAP75377.1"/>
    </source>
</evidence>
<dbReference type="PANTHER" id="PTHR23167">
    <property type="entry name" value="CALPONIN HOMOLOGY DOMAIN-CONTAINING PROTEIN DDB_G0272472-RELATED"/>
    <property type="match status" value="1"/>
</dbReference>
<evidence type="ECO:0000256" key="6">
    <source>
        <dbReference type="SAM" id="MobiDB-lite"/>
    </source>
</evidence>
<evidence type="ECO:0000259" key="9">
    <source>
        <dbReference type="PROSITE" id="PS51848"/>
    </source>
</evidence>
<feature type="compositionally biased region" description="Pro residues" evidence="6">
    <location>
        <begin position="383"/>
        <end position="394"/>
    </location>
</feature>
<sequence>MTSVWKRLQRVNKHAAKFQLVASYRELTIAGSKKWQPHKVSVIWTRRGRRVASQPRSWEPTIRDPYRGRVVWPVPENVEVTVTLFRDARSTTFEDKDWSFVVEDISPLGKRRHVAVGIVNVSEFARAEEPSQMELVVKMKPLSPKCLEAQLALTLSCSLIREGKATDEDMQSIASLLSAAPLAAPDVGNLDDFEEDAETSLQLARLAAHCSELLQGEEEAEPGAVEEERKKAMKRQRSPPVAVEEEEEEMPPEPPEDPESKSRRTADAEQEPTEDLLTWCQRVTAGYGGLKVTNLTTSWRNGMAFCALLHSFHPQLVDMDSLSPHDIAGNCKKAFDAASQLGVPRLLDPADMVLLTVPDKLVVATYLHQLRSHLTGRHATQCPAPPPMVPPAAPAPVETAPNDRPESPVPERPASPVKPAETLVKPKRADEPPPTVPAAPLMTRQQLMNPFDSDEEDSPDTKSRGEAVSEARPHSESRDEPPKRSLRATQSEGPVTRVIDLSPTREGGLPREANSLPDGFPSALVDPKKRPVSRLAELQERARKLLEEARKPASAYDPASPGGRGAKESPPKETEEERRHQEQLRERARRMIAQARQGAAAGHRASSHDSLNNNNNNENNAGCRRLAADGGLRPSAGELRHFRFHQFQRRPVGEEDGDIQPSRTNEGEARRRQTYVELELEALERERQRVDAQAERFEPYLRRVMKSGNQAEEDRCMQRWFALVNEKNALIRRQMQLNLLEKEQDLERRCEMLNRELRDALQLQDWQKTDAQRDREALLLDELVALVDKRDELVQHLDSQEKAIEEDEMMALATRRQRLQPAQERPNCRLQ</sequence>
<dbReference type="EMBL" id="GEFM01000419">
    <property type="protein sequence ID" value="JAP75377.1"/>
    <property type="molecule type" value="mRNA"/>
</dbReference>
<dbReference type="SMART" id="SM01203">
    <property type="entry name" value="DUF3585"/>
    <property type="match status" value="1"/>
</dbReference>
<dbReference type="Pfam" id="PF12130">
    <property type="entry name" value="bMERB_dom"/>
    <property type="match status" value="1"/>
</dbReference>
<feature type="compositionally biased region" description="Acidic residues" evidence="6">
    <location>
        <begin position="215"/>
        <end position="225"/>
    </location>
</feature>
<feature type="region of interest" description="Disordered" evidence="6">
    <location>
        <begin position="377"/>
        <end position="629"/>
    </location>
</feature>
<protein>
    <submittedName>
        <fullName evidence="10">Putative calponin similarity</fullName>
    </submittedName>
</protein>
<feature type="region of interest" description="Disordered" evidence="6">
    <location>
        <begin position="643"/>
        <end position="672"/>
    </location>
</feature>
<feature type="coiled-coil region" evidence="5">
    <location>
        <begin position="736"/>
        <end position="763"/>
    </location>
</feature>
<keyword evidence="4 5" id="KW-0175">Coiled coil</keyword>
<feature type="compositionally biased region" description="Basic and acidic residues" evidence="6">
    <location>
        <begin position="459"/>
        <end position="483"/>
    </location>
</feature>
<evidence type="ECO:0000259" key="8">
    <source>
        <dbReference type="PROSITE" id="PS51840"/>
    </source>
</evidence>
<feature type="compositionally biased region" description="Basic and acidic residues" evidence="6">
    <location>
        <begin position="258"/>
        <end position="267"/>
    </location>
</feature>